<sequence>MHRIAIRNSLRAVSLANRSSACLLPTIARTYATAKPAASEVSSILESRIAGASVGSDVQETGRVLSIGDGIARVHGLRNVQEEMVEFSSGVRGMCLNLEADNVGVSIFGNDRLIKEGDTVKRTGQIVDVPVGPALLGRVVDALGNPIDGKGPIEAAERRRSSVKAPGILPRRSVNQPMQTGLKPIDAMVPIGRGQRELIIGDRQTGKTAVALDTILNQKRWNSGNDETKKLYCVYVAVGQKRSTVAQLVQTLEENDALKYTIVVAATASEAAPLQYLAPFSGCAMGEWFRDNGKHALIIYDDLSKQAVAYRQMSLLLRRPPGREAYPGDVFYLHSRLLERAAKLNDKFGGGSLTALPIIETQGGDVSAYIPTNVISITDGQIFLEAELFFRGVRPAINVGLSVSRVGSAAQTKIMKKFAGSLKLYLAQYREVAAFAQFGSDLDASTRFLLNRGARLTELLKQGQYQPLTTEVQVPIIYAGVNGLLDSIPVDQIVSWEAAFREHLTSTQGTLLEKISSGTVSDEVEQQIKKIEEKALTVGLLMPEYLKFDLDEALDITAKLDDRIPPPGLDVNFTKPEEVMSNLPEEPGFCTNPLWAVLSDSGNISGVPHRLVWPPHPHKGCPKPMDPTTTQHRSLETVTPIEQEPKGDANDVSTSTTYVDPMIDSPEGGSRAWLTVAGRLFMLSLAKPHHYYEVFLAQGVGLGIAMSCLFIPSISICLHHFKRKKALAVGIASCGGAVGGIVFSIGFNHLLNGKVGFAWGVRIFAFIFLGLFIIANLIMRPPLTPRNEKAGKAPKPDVRSMFRDIPFLVGASGLCLAAWGLYFPLFYIQLFAILKGISANLSFYSITILNGAAIAGRIVGGIMADRFGPVNSISLTTSCLPAYTERPSEYGYVGLEKKKATVYEYSEIENRIRFGFAVTIQSFFLLVANPLAGQLLRPPHYFWSHALILEGVLVLGGGAVIIVSRSKKQKDLEREKREKEKTDHWLLVHNPWIRDHLRRRTILTELDLQDILCWLALLLRCHPEKINMIQQQTNVTFEIVAETFFLSTYDLKTDLDVDIHSRLGLYKWKDFLVRPFETEQDQVSQVFEYNYLNYGDPSKNQKLNSEWKESYPNIGNRPPFRFLKTRFPDPTWCDRPHADTMGWTMPLRIPSQPNDQITGENMNSSTTARLLSQPPIYSSLSNNGLTQQDSTNLPSSSSFQPYRSALQHILTNTGPMQDTTHDQKEKEKSFIIINNPYGVQWSDTERPKFLGIWDWLQMIVDGPEELYADISRKRVIVGIKEHVELMGVLGRHLWRNFLKDCPPNCSEEVSLITRVNDDYEDNFRGLMQINIPQVDENYEAFVENYPHPDPFMSEFEELKDVKSGIDSKDQTMKMEDGTVALPKTQPFPPKESRARDTRKTFDPEVWAARQPPPPTALRAFAHRIGLADSLTDPAIIQQICIHPSFIPFHQKHYPHEPVPPSNEVLASLGNALLGLFASEFIHATYPHLPTRVLKAVVSAYVGPMTCASVAQEMGASHLLRWDRTPRDPTQTSILRTDALSSIPRALTGLIYQQKSLPSSRKFAHDFFLTRSVDIKSLIRFRDPKVALVETVAKFGRERPISRLLKETGRLSNSPIFVVGVFSGVDKLGEGFGSSLKMAEYRAAEDALHRLYLTRHPTDSVNLPTATFPSTSLYDSRTPSLSYIPSSIGESEVNYGFSGRGNSAAGVGYQRVPGGPDKEDGGILPQAASVSTANLTEPTPGRKTKPLKKWQWITLACLSAIFAFRSYIPFYEHSVLTLETFESVCPQVTSQTPLKSAGLHAQLKAFYSTEEFKTQVVNWLSGAIQVPTESHDSMGPIDEDPRWKVFGGFHDYLSSAYPLIIPQFDYFKNSHTNLELTKVNTYGLVYHWQGTDMSLKPLLLTAHQDVVPIDPLTVDQWIHPPYSGHYDVRLIFKGTYIWGRGSADDKSGLISLMSAVETLLGNEFKPTRSVVLAFGFDEETSGLFGAYEIGKYLLQAYGENGFAFIVDEGGSKIDAYGAQMIVPATSEKGYLDVGIQVNTAGGHSSRPPKHTSIGIIASLLVALEQDPPKSQLTREQAAYETIQCFIHAPEIPKSLTRDIIRSQSSDKALRRVEKEVLTTIPDMKYVLGTTQAIDLITGGVKVNALPEQVTAVVNHRIDTGSSVDAEKERVSAILKPVVEDYNLSLTSFGKSLFTSSLGSVVISDAFDNALEPAPRTPTVRSEPWSLLSAVIRATIEESEGNTNNKVVIAPGVMTGNTAETVIAIVLEKMSIV</sequence>
<dbReference type="InterPro" id="IPR014720">
    <property type="entry name" value="dsRBD_dom"/>
</dbReference>
<reference evidence="27" key="1">
    <citation type="submission" date="2021-10" db="EMBL/GenBank/DDBJ databases">
        <title>De novo Genome Assembly of Clathrus columnatus (Basidiomycota, Fungi) Using Illumina and Nanopore Sequence Data.</title>
        <authorList>
            <person name="Ogiso-Tanaka E."/>
            <person name="Itagaki H."/>
            <person name="Hosoya T."/>
            <person name="Hosaka K."/>
        </authorList>
    </citation>
    <scope>NUCLEOTIDE SEQUENCE</scope>
    <source>
        <strain evidence="27">MO-923</strain>
    </source>
</reference>
<dbReference type="SUPFAM" id="SSF103473">
    <property type="entry name" value="MFS general substrate transporter"/>
    <property type="match status" value="1"/>
</dbReference>
<keyword evidence="24" id="KW-0812">Transmembrane</keyword>
<evidence type="ECO:0000313" key="28">
    <source>
        <dbReference type="Proteomes" id="UP001050691"/>
    </source>
</evidence>
<dbReference type="CDD" id="cd18113">
    <property type="entry name" value="ATP-synt_F1_alpha_C"/>
    <property type="match status" value="1"/>
</dbReference>
<dbReference type="Gene3D" id="3.30.70.360">
    <property type="match status" value="1"/>
</dbReference>
<dbReference type="HAMAP" id="MF_01346">
    <property type="entry name" value="ATP_synth_alpha_bact"/>
    <property type="match status" value="1"/>
</dbReference>
<evidence type="ECO:0000256" key="24">
    <source>
        <dbReference type="SAM" id="Phobius"/>
    </source>
</evidence>
<dbReference type="Gene3D" id="1.20.1250.20">
    <property type="entry name" value="MFS general substrate transporter like domains"/>
    <property type="match status" value="1"/>
</dbReference>
<evidence type="ECO:0000256" key="18">
    <source>
        <dbReference type="ARBA" id="ARBA00023274"/>
    </source>
</evidence>
<dbReference type="PANTHER" id="PTHR48082">
    <property type="entry name" value="ATP SYNTHASE SUBUNIT ALPHA, MITOCHONDRIAL"/>
    <property type="match status" value="1"/>
</dbReference>
<evidence type="ECO:0000259" key="25">
    <source>
        <dbReference type="PROSITE" id="PS50137"/>
    </source>
</evidence>
<dbReference type="CDD" id="cd18116">
    <property type="entry name" value="ATP-synt_F1_alpha_N"/>
    <property type="match status" value="1"/>
</dbReference>
<organism evidence="27 28">
    <name type="scientific">Clathrus columnatus</name>
    <dbReference type="NCBI Taxonomy" id="1419009"/>
    <lineage>
        <taxon>Eukaryota</taxon>
        <taxon>Fungi</taxon>
        <taxon>Dikarya</taxon>
        <taxon>Basidiomycota</taxon>
        <taxon>Agaricomycotina</taxon>
        <taxon>Agaricomycetes</taxon>
        <taxon>Phallomycetidae</taxon>
        <taxon>Phallales</taxon>
        <taxon>Clathraceae</taxon>
        <taxon>Clathrus</taxon>
    </lineage>
</organism>
<feature type="transmembrane region" description="Helical" evidence="24">
    <location>
        <begin position="759"/>
        <end position="779"/>
    </location>
</feature>
<feature type="domain" description="RNase III" evidence="26">
    <location>
        <begin position="1417"/>
        <end position="1555"/>
    </location>
</feature>
<evidence type="ECO:0000256" key="14">
    <source>
        <dbReference type="ARBA" id="ARBA00023065"/>
    </source>
</evidence>
<dbReference type="Gene3D" id="1.20.150.20">
    <property type="entry name" value="ATP synthase alpha/beta chain, C-terminal domain"/>
    <property type="match status" value="1"/>
</dbReference>
<keyword evidence="14" id="KW-0406">Ion transport</keyword>
<dbReference type="Gene3D" id="1.10.1520.10">
    <property type="entry name" value="Ribonuclease III domain"/>
    <property type="match status" value="1"/>
</dbReference>
<evidence type="ECO:0000256" key="4">
    <source>
        <dbReference type="ARBA" id="ARBA00008936"/>
    </source>
</evidence>
<keyword evidence="17" id="KW-0139">CF(1)</keyword>
<dbReference type="InterPro" id="IPR044443">
    <property type="entry name" value="Ribosomal_mL44_DSRM_fung"/>
</dbReference>
<evidence type="ECO:0000256" key="9">
    <source>
        <dbReference type="ARBA" id="ARBA00022801"/>
    </source>
</evidence>
<feature type="transmembrane region" description="Helical" evidence="24">
    <location>
        <begin position="805"/>
        <end position="829"/>
    </location>
</feature>
<evidence type="ECO:0000256" key="21">
    <source>
        <dbReference type="ARBA" id="ARBA00035187"/>
    </source>
</evidence>
<evidence type="ECO:0000256" key="2">
    <source>
        <dbReference type="ARBA" id="ARBA00004273"/>
    </source>
</evidence>
<dbReference type="CDD" id="cd05674">
    <property type="entry name" value="M20_yscS"/>
    <property type="match status" value="1"/>
</dbReference>
<keyword evidence="10" id="KW-0067">ATP-binding</keyword>
<dbReference type="Gene3D" id="3.40.50.300">
    <property type="entry name" value="P-loop containing nucleotide triphosphate hydrolases"/>
    <property type="match status" value="1"/>
</dbReference>
<protein>
    <recommendedName>
        <fullName evidence="5">ATP synthase subunit alpha, mitochondrial</fullName>
    </recommendedName>
    <alternativeName>
        <fullName evidence="21">Large ribosomal subunit protein mL44</fullName>
    </alternativeName>
</protein>
<dbReference type="SUPFAM" id="SSF69065">
    <property type="entry name" value="RNase III domain-like"/>
    <property type="match status" value="1"/>
</dbReference>
<dbReference type="InterPro" id="IPR000793">
    <property type="entry name" value="ATP_synth_asu_C"/>
</dbReference>
<comment type="similarity">
    <text evidence="3">Belongs to the peptidase M20A family.</text>
</comment>
<dbReference type="CDD" id="cd00593">
    <property type="entry name" value="RIBOc"/>
    <property type="match status" value="1"/>
</dbReference>
<keyword evidence="7" id="KW-0547">Nucleotide-binding</keyword>
<comment type="caution">
    <text evidence="27">The sequence shown here is derived from an EMBL/GenBank/DDBJ whole genome shotgun (WGS) entry which is preliminary data.</text>
</comment>
<keyword evidence="9" id="KW-0378">Hydrolase</keyword>
<keyword evidence="15" id="KW-0496">Mitochondrion</keyword>
<evidence type="ECO:0000256" key="1">
    <source>
        <dbReference type="ARBA" id="ARBA00004141"/>
    </source>
</evidence>
<evidence type="ECO:0000256" key="12">
    <source>
        <dbReference type="ARBA" id="ARBA00022946"/>
    </source>
</evidence>
<feature type="transmembrane region" description="Helical" evidence="24">
    <location>
        <begin position="691"/>
        <end position="714"/>
    </location>
</feature>
<feature type="region of interest" description="Disordered" evidence="23">
    <location>
        <begin position="1178"/>
        <end position="1197"/>
    </location>
</feature>
<dbReference type="CDD" id="cd01132">
    <property type="entry name" value="F1-ATPase_alpha_CD"/>
    <property type="match status" value="1"/>
</dbReference>
<evidence type="ECO:0000256" key="7">
    <source>
        <dbReference type="ARBA" id="ARBA00022741"/>
    </source>
</evidence>
<dbReference type="EMBL" id="BPWL01000006">
    <property type="protein sequence ID" value="GJJ11300.1"/>
    <property type="molecule type" value="Genomic_DNA"/>
</dbReference>
<keyword evidence="6" id="KW-0813">Transport</keyword>
<keyword evidence="24" id="KW-1133">Transmembrane helix</keyword>
<gene>
    <name evidence="27" type="ORF">Clacol_005532</name>
</gene>
<dbReference type="PROSITE" id="PS50137">
    <property type="entry name" value="DS_RBD"/>
    <property type="match status" value="1"/>
</dbReference>
<dbReference type="InterPro" id="IPR036259">
    <property type="entry name" value="MFS_trans_sf"/>
</dbReference>
<dbReference type="Pfam" id="PF22892">
    <property type="entry name" value="DSRM_MRPL44"/>
    <property type="match status" value="1"/>
</dbReference>
<dbReference type="InterPro" id="IPR055189">
    <property type="entry name" value="RM44_endonuclase"/>
</dbReference>
<dbReference type="InterPro" id="IPR002933">
    <property type="entry name" value="Peptidase_M20"/>
</dbReference>
<dbReference type="Gene3D" id="3.40.630.10">
    <property type="entry name" value="Zn peptidases"/>
    <property type="match status" value="1"/>
</dbReference>
<dbReference type="SUPFAM" id="SSF53187">
    <property type="entry name" value="Zn-dependent exopeptidases"/>
    <property type="match status" value="1"/>
</dbReference>
<evidence type="ECO:0000256" key="22">
    <source>
        <dbReference type="PROSITE-ProRule" id="PRU00266"/>
    </source>
</evidence>
<evidence type="ECO:0000256" key="6">
    <source>
        <dbReference type="ARBA" id="ARBA00022448"/>
    </source>
</evidence>
<dbReference type="FunFam" id="1.20.150.20:FF:000001">
    <property type="entry name" value="ATP synthase subunit alpha"/>
    <property type="match status" value="1"/>
</dbReference>
<evidence type="ECO:0000256" key="17">
    <source>
        <dbReference type="ARBA" id="ARBA00023196"/>
    </source>
</evidence>
<feature type="domain" description="DRBM" evidence="25">
    <location>
        <begin position="1582"/>
        <end position="1652"/>
    </location>
</feature>
<dbReference type="GO" id="GO:0004525">
    <property type="term" value="F:ribonuclease III activity"/>
    <property type="evidence" value="ECO:0007669"/>
    <property type="project" value="InterPro"/>
</dbReference>
<dbReference type="InterPro" id="IPR004100">
    <property type="entry name" value="ATPase_F1/V1/A1_a/bsu_N"/>
</dbReference>
<keyword evidence="13" id="KW-0689">Ribosomal protein</keyword>
<feature type="transmembrane region" description="Helical" evidence="24">
    <location>
        <begin position="841"/>
        <end position="859"/>
    </location>
</feature>
<dbReference type="InterPro" id="IPR000999">
    <property type="entry name" value="RNase_III_dom"/>
</dbReference>
<dbReference type="FunFam" id="3.40.50.300:FF:004039">
    <property type="entry name" value="ATP synthase subunit alpha, mitochondrial"/>
    <property type="match status" value="1"/>
</dbReference>
<dbReference type="InterPro" id="IPR001261">
    <property type="entry name" value="ArgE/DapE_CS"/>
</dbReference>
<dbReference type="InterPro" id="IPR000194">
    <property type="entry name" value="ATPase_F1/V1/A1_a/bsu_nucl-bd"/>
</dbReference>
<dbReference type="Pfam" id="PF07687">
    <property type="entry name" value="M20_dimer"/>
    <property type="match status" value="1"/>
</dbReference>
<dbReference type="Pfam" id="PF01546">
    <property type="entry name" value="Peptidase_M20"/>
    <property type="match status" value="1"/>
</dbReference>
<dbReference type="InterPro" id="IPR044444">
    <property type="entry name" value="Ribosomal_mL44_DSRM_metazoa"/>
</dbReference>
<keyword evidence="18" id="KW-0687">Ribonucleoprotein</keyword>
<dbReference type="InterPro" id="IPR036121">
    <property type="entry name" value="ATPase_F1/V1/A1_a/bsu_N_sf"/>
</dbReference>
<dbReference type="GO" id="GO:0003725">
    <property type="term" value="F:double-stranded RNA binding"/>
    <property type="evidence" value="ECO:0007669"/>
    <property type="project" value="InterPro"/>
</dbReference>
<dbReference type="SUPFAM" id="SSF50615">
    <property type="entry name" value="N-terminal domain of alpha and beta subunits of F1 ATP synthase"/>
    <property type="match status" value="1"/>
</dbReference>
<dbReference type="SMART" id="SM00535">
    <property type="entry name" value="RIBOc"/>
    <property type="match status" value="1"/>
</dbReference>
<keyword evidence="8" id="KW-0375">Hydrogen ion transport</keyword>
<evidence type="ECO:0000256" key="11">
    <source>
        <dbReference type="ARBA" id="ARBA00022884"/>
    </source>
</evidence>
<evidence type="ECO:0000256" key="20">
    <source>
        <dbReference type="ARBA" id="ARBA00024034"/>
    </source>
</evidence>
<dbReference type="SUPFAM" id="SSF55031">
    <property type="entry name" value="Bacterial exopeptidase dimerisation domain"/>
    <property type="match status" value="1"/>
</dbReference>
<dbReference type="InterPro" id="IPR033732">
    <property type="entry name" value="ATP_synth_F1_a_nt-bd_dom"/>
</dbReference>
<dbReference type="Pfam" id="PF02874">
    <property type="entry name" value="ATP-synt_ab_N"/>
    <property type="match status" value="1"/>
</dbReference>
<dbReference type="InterPro" id="IPR027417">
    <property type="entry name" value="P-loop_NTPase"/>
</dbReference>
<dbReference type="SMART" id="SM00358">
    <property type="entry name" value="DSRM"/>
    <property type="match status" value="1"/>
</dbReference>
<dbReference type="Pfam" id="PF22935">
    <property type="entry name" value="RM44_endonuclase"/>
    <property type="match status" value="1"/>
</dbReference>
<dbReference type="Gene3D" id="3.30.160.20">
    <property type="match status" value="1"/>
</dbReference>
<evidence type="ECO:0000256" key="3">
    <source>
        <dbReference type="ARBA" id="ARBA00006247"/>
    </source>
</evidence>
<dbReference type="InterPro" id="IPR011701">
    <property type="entry name" value="MFS"/>
</dbReference>
<dbReference type="GO" id="GO:0005524">
    <property type="term" value="F:ATP binding"/>
    <property type="evidence" value="ECO:0007669"/>
    <property type="project" value="UniProtKB-KW"/>
</dbReference>
<dbReference type="PROSITE" id="PS00152">
    <property type="entry name" value="ATPASE_ALPHA_BETA"/>
    <property type="match status" value="1"/>
</dbReference>
<comment type="subcellular location">
    <subcellularLocation>
        <location evidence="1">Membrane</location>
        <topology evidence="1">Multi-pass membrane protein</topology>
    </subcellularLocation>
    <subcellularLocation>
        <location evidence="2">Mitochondrion inner membrane</location>
    </subcellularLocation>
</comment>
<evidence type="ECO:0000256" key="15">
    <source>
        <dbReference type="ARBA" id="ARBA00023128"/>
    </source>
</evidence>
<keyword evidence="16 24" id="KW-0472">Membrane</keyword>
<dbReference type="PROSITE" id="PS00758">
    <property type="entry name" value="ARGE_DAPE_CPG2_1"/>
    <property type="match status" value="1"/>
</dbReference>
<dbReference type="GO" id="GO:0043531">
    <property type="term" value="F:ADP binding"/>
    <property type="evidence" value="ECO:0007669"/>
    <property type="project" value="TreeGrafter"/>
</dbReference>
<dbReference type="SUPFAM" id="SSF54768">
    <property type="entry name" value="dsRNA-binding domain-like"/>
    <property type="match status" value="1"/>
</dbReference>
<dbReference type="SUPFAM" id="SSF52540">
    <property type="entry name" value="P-loop containing nucleoside triphosphate hydrolases"/>
    <property type="match status" value="1"/>
</dbReference>
<evidence type="ECO:0000256" key="10">
    <source>
        <dbReference type="ARBA" id="ARBA00022840"/>
    </source>
</evidence>
<dbReference type="GO" id="GO:0005743">
    <property type="term" value="C:mitochondrial inner membrane"/>
    <property type="evidence" value="ECO:0007669"/>
    <property type="project" value="UniProtKB-SubCell"/>
</dbReference>
<dbReference type="FunFam" id="2.40.30.20:FF:000001">
    <property type="entry name" value="ATP synthase subunit alpha"/>
    <property type="match status" value="1"/>
</dbReference>
<dbReference type="InterPro" id="IPR005294">
    <property type="entry name" value="ATP_synth_F1_asu"/>
</dbReference>
<feature type="transmembrane region" description="Helical" evidence="24">
    <location>
        <begin position="726"/>
        <end position="747"/>
    </location>
</feature>
<evidence type="ECO:0000256" key="16">
    <source>
        <dbReference type="ARBA" id="ARBA00023136"/>
    </source>
</evidence>
<evidence type="ECO:0000256" key="8">
    <source>
        <dbReference type="ARBA" id="ARBA00022781"/>
    </source>
</evidence>
<dbReference type="PANTHER" id="PTHR48082:SF2">
    <property type="entry name" value="ATP SYNTHASE SUBUNIT ALPHA, MITOCHONDRIAL"/>
    <property type="match status" value="1"/>
</dbReference>
<dbReference type="NCBIfam" id="TIGR00962">
    <property type="entry name" value="atpA"/>
    <property type="match status" value="1"/>
</dbReference>
<dbReference type="Pfam" id="PF07690">
    <property type="entry name" value="MFS_1"/>
    <property type="match status" value="1"/>
</dbReference>
<keyword evidence="12" id="KW-0809">Transit peptide</keyword>
<evidence type="ECO:0000256" key="23">
    <source>
        <dbReference type="SAM" id="MobiDB-lite"/>
    </source>
</evidence>
<dbReference type="Pfam" id="PF00306">
    <property type="entry name" value="ATP-synt_ab_C"/>
    <property type="match status" value="1"/>
</dbReference>
<dbReference type="InterPro" id="IPR011650">
    <property type="entry name" value="Peptidase_M20_dimer"/>
</dbReference>
<evidence type="ECO:0000259" key="26">
    <source>
        <dbReference type="PROSITE" id="PS50142"/>
    </source>
</evidence>
<comment type="similarity">
    <text evidence="20">Belongs to the ribonuclease III family. Mitochondrion-specific ribosomal protein mL44 subfamily.</text>
</comment>
<evidence type="ECO:0000256" key="13">
    <source>
        <dbReference type="ARBA" id="ARBA00022980"/>
    </source>
</evidence>
<dbReference type="InterPro" id="IPR036389">
    <property type="entry name" value="RNase_III_sf"/>
</dbReference>
<comment type="similarity">
    <text evidence="4">Belongs to the ATPase alpha/beta chains family.</text>
</comment>
<dbReference type="GO" id="GO:0006396">
    <property type="term" value="P:RNA processing"/>
    <property type="evidence" value="ECO:0007669"/>
    <property type="project" value="InterPro"/>
</dbReference>
<dbReference type="CDD" id="cd19873">
    <property type="entry name" value="DSRM_MRPL3_like"/>
    <property type="match status" value="1"/>
</dbReference>
<name>A0AAV5AEH2_9AGAM</name>
<dbReference type="InterPro" id="IPR023366">
    <property type="entry name" value="ATP_synth_asu-like_sf"/>
</dbReference>
<dbReference type="PROSITE" id="PS00759">
    <property type="entry name" value="ARGE_DAPE_CPG2_2"/>
    <property type="match status" value="1"/>
</dbReference>
<keyword evidence="28" id="KW-1185">Reference proteome</keyword>
<evidence type="ECO:0000256" key="19">
    <source>
        <dbReference type="ARBA" id="ARBA00023310"/>
    </source>
</evidence>
<evidence type="ECO:0000313" key="27">
    <source>
        <dbReference type="EMBL" id="GJJ11300.1"/>
    </source>
</evidence>
<dbReference type="SUPFAM" id="SSF47917">
    <property type="entry name" value="C-terminal domain of alpha and beta subunits of F1 ATP synthase"/>
    <property type="match status" value="1"/>
</dbReference>
<evidence type="ECO:0000256" key="5">
    <source>
        <dbReference type="ARBA" id="ARBA00016087"/>
    </source>
</evidence>
<dbReference type="Gene3D" id="2.40.30.20">
    <property type="match status" value="1"/>
</dbReference>
<dbReference type="PROSITE" id="PS50142">
    <property type="entry name" value="RNASE_3_2"/>
    <property type="match status" value="1"/>
</dbReference>
<keyword evidence="11 22" id="KW-0694">RNA-binding</keyword>
<dbReference type="InterPro" id="IPR038376">
    <property type="entry name" value="ATP_synth_asu_C_sf"/>
</dbReference>
<dbReference type="GO" id="GO:0046933">
    <property type="term" value="F:proton-transporting ATP synthase activity, rotational mechanism"/>
    <property type="evidence" value="ECO:0007669"/>
    <property type="project" value="InterPro"/>
</dbReference>
<dbReference type="NCBIfam" id="NF009884">
    <property type="entry name" value="PRK13343.1"/>
    <property type="match status" value="1"/>
</dbReference>
<keyword evidence="19" id="KW-0066">ATP synthesis</keyword>
<feature type="transmembrane region" description="Helical" evidence="24">
    <location>
        <begin position="942"/>
        <end position="964"/>
    </location>
</feature>
<dbReference type="InterPro" id="IPR036264">
    <property type="entry name" value="Bact_exopeptidase_dim_dom"/>
</dbReference>
<dbReference type="InterPro" id="IPR020003">
    <property type="entry name" value="ATPase_a/bsu_AS"/>
</dbReference>
<proteinExistence type="inferred from homology"/>
<accession>A0AAV5AEH2</accession>
<dbReference type="GO" id="GO:0045259">
    <property type="term" value="C:proton-transporting ATP synthase complex"/>
    <property type="evidence" value="ECO:0007669"/>
    <property type="project" value="UniProtKB-KW"/>
</dbReference>
<dbReference type="Pfam" id="PF00006">
    <property type="entry name" value="ATP-synt_ab"/>
    <property type="match status" value="1"/>
</dbReference>
<dbReference type="Proteomes" id="UP001050691">
    <property type="component" value="Unassembled WGS sequence"/>
</dbReference>